<proteinExistence type="predicted"/>
<accession>A0A841FLY2</accession>
<comment type="caution">
    <text evidence="1">The sequence shown here is derived from an EMBL/GenBank/DDBJ whole genome shotgun (WGS) entry which is preliminary data.</text>
</comment>
<dbReference type="RefSeq" id="WP_221331204.1">
    <property type="nucleotide sequence ID" value="NZ_JACHGT010000016.1"/>
</dbReference>
<organism evidence="1 2">
    <name type="scientific">Phytomonospora endophytica</name>
    <dbReference type="NCBI Taxonomy" id="714109"/>
    <lineage>
        <taxon>Bacteria</taxon>
        <taxon>Bacillati</taxon>
        <taxon>Actinomycetota</taxon>
        <taxon>Actinomycetes</taxon>
        <taxon>Micromonosporales</taxon>
        <taxon>Micromonosporaceae</taxon>
        <taxon>Phytomonospora</taxon>
    </lineage>
</organism>
<dbReference type="Proteomes" id="UP000548476">
    <property type="component" value="Unassembled WGS sequence"/>
</dbReference>
<name>A0A841FLY2_9ACTN</name>
<evidence type="ECO:0000313" key="2">
    <source>
        <dbReference type="Proteomes" id="UP000548476"/>
    </source>
</evidence>
<gene>
    <name evidence="1" type="ORF">HNR73_006214</name>
</gene>
<dbReference type="AlphaFoldDB" id="A0A841FLY2"/>
<sequence length="108" mass="11279">MSTVDGYPDVGKVRAWLKLATSSVDDAELGVILAAEIASQGRACRVPADGPDADQYAALLRRCARAVAARGVPLGVMGGADEYGPVRLPAIDSELERLEGPTRKVVMG</sequence>
<dbReference type="EMBL" id="JACHGT010000016">
    <property type="protein sequence ID" value="MBB6038331.1"/>
    <property type="molecule type" value="Genomic_DNA"/>
</dbReference>
<keyword evidence="2" id="KW-1185">Reference proteome</keyword>
<evidence type="ECO:0000313" key="1">
    <source>
        <dbReference type="EMBL" id="MBB6038331.1"/>
    </source>
</evidence>
<reference evidence="1 2" key="1">
    <citation type="submission" date="2020-08" db="EMBL/GenBank/DDBJ databases">
        <title>Genomic Encyclopedia of Type Strains, Phase IV (KMG-IV): sequencing the most valuable type-strain genomes for metagenomic binning, comparative biology and taxonomic classification.</title>
        <authorList>
            <person name="Goeker M."/>
        </authorList>
    </citation>
    <scope>NUCLEOTIDE SEQUENCE [LARGE SCALE GENOMIC DNA]</scope>
    <source>
        <strain evidence="1 2">YIM 65646</strain>
    </source>
</reference>
<protein>
    <submittedName>
        <fullName evidence="1">Uncharacterized protein</fullName>
    </submittedName>
</protein>